<comment type="caution">
    <text evidence="2">The sequence shown here is derived from an EMBL/GenBank/DDBJ whole genome shotgun (WGS) entry which is preliminary data.</text>
</comment>
<gene>
    <name evidence="2" type="primary">mobB_1</name>
    <name evidence="2" type="ORF">GCM10023189_32620</name>
</gene>
<dbReference type="Proteomes" id="UP001501175">
    <property type="component" value="Unassembled WGS sequence"/>
</dbReference>
<evidence type="ECO:0000313" key="2">
    <source>
        <dbReference type="EMBL" id="GAA4459247.1"/>
    </source>
</evidence>
<organism evidence="2 3">
    <name type="scientific">Nibrella saemangeumensis</name>
    <dbReference type="NCBI Taxonomy" id="1084526"/>
    <lineage>
        <taxon>Bacteria</taxon>
        <taxon>Pseudomonadati</taxon>
        <taxon>Bacteroidota</taxon>
        <taxon>Cytophagia</taxon>
        <taxon>Cytophagales</taxon>
        <taxon>Spirosomataceae</taxon>
        <taxon>Nibrella</taxon>
    </lineage>
</organism>
<reference evidence="3" key="1">
    <citation type="journal article" date="2019" name="Int. J. Syst. Evol. Microbiol.">
        <title>The Global Catalogue of Microorganisms (GCM) 10K type strain sequencing project: providing services to taxonomists for standard genome sequencing and annotation.</title>
        <authorList>
            <consortium name="The Broad Institute Genomics Platform"/>
            <consortium name="The Broad Institute Genome Sequencing Center for Infectious Disease"/>
            <person name="Wu L."/>
            <person name="Ma J."/>
        </authorList>
    </citation>
    <scope>NUCLEOTIDE SEQUENCE [LARGE SCALE GENOMIC DNA]</scope>
    <source>
        <strain evidence="3">JCM 17927</strain>
    </source>
</reference>
<protein>
    <submittedName>
        <fullName evidence="2">Conjugal transfer protein MobB</fullName>
    </submittedName>
</protein>
<feature type="domain" description="MobA/VirD2-like nuclease" evidence="1">
    <location>
        <begin position="44"/>
        <end position="157"/>
    </location>
</feature>
<accession>A0ABP8N0M0</accession>
<evidence type="ECO:0000313" key="3">
    <source>
        <dbReference type="Proteomes" id="UP001501175"/>
    </source>
</evidence>
<proteinExistence type="predicted"/>
<keyword evidence="3" id="KW-1185">Reference proteome</keyword>
<dbReference type="Pfam" id="PF03432">
    <property type="entry name" value="Relaxase"/>
    <property type="match status" value="1"/>
</dbReference>
<evidence type="ECO:0000259" key="1">
    <source>
        <dbReference type="Pfam" id="PF03432"/>
    </source>
</evidence>
<name>A0ABP8N0M0_9BACT</name>
<dbReference type="InterPro" id="IPR005094">
    <property type="entry name" value="Endonuclease_MobA/VirD2"/>
</dbReference>
<dbReference type="EMBL" id="BAABHD010000031">
    <property type="protein sequence ID" value="GAA4459247.1"/>
    <property type="molecule type" value="Genomic_DNA"/>
</dbReference>
<sequence>MCLFMITRISSGSSPAGAVFYNEQKVGKGEAQRLALRNFEGIRLATEQLTPSMVAGKLEDRAALSERVKLPTFHVSLALAKGEVVPAEDLLAIADQYMLGMGYSRQPYAVYQHHDTEHPHIHIVSVRVDETGKKISDKFEREKSNTLRQQIEKDFGLQIAEHAALRPQRSELRPVHYGEGDLKRDVSAVVQSILKDFHFSTFAQYSQLLKIYNVQAVEVVLDGSKRGLKYSALDGEGKAVGPSLKASSLPYRPTMEVVERRMKAGKKIKGDRAGSLRKAADAILSQSRDWNDFQQRLLRINVRAIPHLTKDGNLFGISFLDTRSRAIYAGSELGKVFTAGSLKQALGEEYSPLRPPTLQAQSPSLRQEAKLAQAVQAQETESYGQADLIRQLLYALSADDGVHEGEQELKRMLKKSRQKPRLS</sequence>